<sequence>MGKQRIASTLNVKTTESGTSHIVRI</sequence>
<proteinExistence type="predicted"/>
<name>G3A7X5_9RALS</name>
<organism evidence="2">
    <name type="scientific">Ralstonia syzygii R24</name>
    <dbReference type="NCBI Taxonomy" id="907261"/>
    <lineage>
        <taxon>Bacteria</taxon>
        <taxon>Pseudomonadati</taxon>
        <taxon>Pseudomonadota</taxon>
        <taxon>Betaproteobacteria</taxon>
        <taxon>Burkholderiales</taxon>
        <taxon>Burkholderiaceae</taxon>
        <taxon>Ralstonia</taxon>
        <taxon>Ralstonia solanacearum species complex</taxon>
    </lineage>
</organism>
<evidence type="ECO:0000256" key="1">
    <source>
        <dbReference type="SAM" id="MobiDB-lite"/>
    </source>
</evidence>
<reference evidence="2" key="1">
    <citation type="journal article" date="2011" name="PLoS ONE">
        <title>Ralstonia syzygii, the Blood Disease Bacterium and some Asian R. solanacearum strains form a single genomic species despite divergent lifestyles.</title>
        <authorList>
            <person name="Remenant B."/>
            <person name="de Cambiaire J.C."/>
            <person name="Cellier G."/>
            <person name="Jacobs J.M."/>
            <person name="Mangenot S."/>
            <person name="Barbe V."/>
            <person name="Lajus A."/>
            <person name="Vallenet D."/>
            <person name="Medigue C."/>
            <person name="Fegan M."/>
            <person name="Allen C."/>
            <person name="Prior P."/>
        </authorList>
    </citation>
    <scope>NUCLEOTIDE SEQUENCE</scope>
    <source>
        <strain evidence="2">R24</strain>
    </source>
</reference>
<evidence type="ECO:0000313" key="2">
    <source>
        <dbReference type="EMBL" id="CCA86611.1"/>
    </source>
</evidence>
<dbReference type="EMBL" id="FR854089">
    <property type="protein sequence ID" value="CCA86611.1"/>
    <property type="molecule type" value="Genomic_DNA"/>
</dbReference>
<dbReference type="AlphaFoldDB" id="G3A7X5"/>
<protein>
    <submittedName>
        <fullName evidence="2">Uncharacterized protein</fullName>
    </submittedName>
</protein>
<feature type="region of interest" description="Disordered" evidence="1">
    <location>
        <begin position="1"/>
        <end position="25"/>
    </location>
</feature>
<reference evidence="2" key="2">
    <citation type="submission" date="2011-04" db="EMBL/GenBank/DDBJ databases">
        <authorList>
            <person name="Genoscope - CEA"/>
        </authorList>
    </citation>
    <scope>NUCLEOTIDE SEQUENCE</scope>
    <source>
        <strain evidence="2">R24</strain>
    </source>
</reference>
<accession>G3A7X5</accession>
<gene>
    <name evidence="2" type="ORF">RALSY_40841</name>
</gene>